<feature type="transmembrane region" description="Helical" evidence="1">
    <location>
        <begin position="1061"/>
        <end position="1079"/>
    </location>
</feature>
<proteinExistence type="predicted"/>
<feature type="transmembrane region" description="Helical" evidence="1">
    <location>
        <begin position="172"/>
        <end position="191"/>
    </location>
</feature>
<dbReference type="Pfam" id="PF04892">
    <property type="entry name" value="VanZ"/>
    <property type="match status" value="1"/>
</dbReference>
<dbReference type="Gene3D" id="2.60.120.260">
    <property type="entry name" value="Galactose-binding domain-like"/>
    <property type="match status" value="1"/>
</dbReference>
<organism evidence="3 4">
    <name type="scientific">Candidatus Accumulibacter cognatus</name>
    <dbReference type="NCBI Taxonomy" id="2954383"/>
    <lineage>
        <taxon>Bacteria</taxon>
        <taxon>Pseudomonadati</taxon>
        <taxon>Pseudomonadota</taxon>
        <taxon>Betaproteobacteria</taxon>
        <taxon>Candidatus Accumulibacter</taxon>
    </lineage>
</organism>
<dbReference type="EMBL" id="CP058708">
    <property type="protein sequence ID" value="QLH51562.1"/>
    <property type="molecule type" value="Genomic_DNA"/>
</dbReference>
<feature type="transmembrane region" description="Helical" evidence="1">
    <location>
        <begin position="690"/>
        <end position="706"/>
    </location>
</feature>
<feature type="transmembrane region" description="Helical" evidence="1">
    <location>
        <begin position="22"/>
        <end position="40"/>
    </location>
</feature>
<feature type="transmembrane region" description="Helical" evidence="1">
    <location>
        <begin position="711"/>
        <end position="729"/>
    </location>
</feature>
<feature type="transmembrane region" description="Helical" evidence="1">
    <location>
        <begin position="1023"/>
        <end position="1049"/>
    </location>
</feature>
<evidence type="ECO:0000256" key="1">
    <source>
        <dbReference type="SAM" id="Phobius"/>
    </source>
</evidence>
<dbReference type="PANTHER" id="PTHR37422">
    <property type="entry name" value="TEICHURONIC ACID BIOSYNTHESIS PROTEIN TUAE"/>
    <property type="match status" value="1"/>
</dbReference>
<feature type="transmembrane region" description="Helical" evidence="1">
    <location>
        <begin position="539"/>
        <end position="559"/>
    </location>
</feature>
<feature type="transmembrane region" description="Helical" evidence="1">
    <location>
        <begin position="132"/>
        <end position="152"/>
    </location>
</feature>
<gene>
    <name evidence="3" type="ORF">HWD57_18440</name>
</gene>
<feature type="transmembrane region" description="Helical" evidence="1">
    <location>
        <begin position="96"/>
        <end position="120"/>
    </location>
</feature>
<dbReference type="PANTHER" id="PTHR37422:SF13">
    <property type="entry name" value="LIPOPOLYSACCHARIDE BIOSYNTHESIS PROTEIN PA4999-RELATED"/>
    <property type="match status" value="1"/>
</dbReference>
<feature type="transmembrane region" description="Helical" evidence="1">
    <location>
        <begin position="314"/>
        <end position="333"/>
    </location>
</feature>
<accession>A0A7D5SGP8</accession>
<dbReference type="KEGG" id="acog:HWD57_18440"/>
<evidence type="ECO:0000313" key="3">
    <source>
        <dbReference type="EMBL" id="QLH51562.1"/>
    </source>
</evidence>
<protein>
    <submittedName>
        <fullName evidence="3">VanZ family protein</fullName>
    </submittedName>
</protein>
<feature type="transmembrane region" description="Helical" evidence="1">
    <location>
        <begin position="499"/>
        <end position="527"/>
    </location>
</feature>
<sequence>MPRVESADRRVAGPDVALTQRVLLWLAYVAFVIYGSLVPLDFRLLPFDQAWATFKQLPMLKLGVESRADWIANGVLYVPVGFLSVALFGWNKGLRARFPLLVGTACFCFALALAVEFAQLYFPPRTVSRNDVIAELIGSVVGIALAFHWSAWFRKVLAALSGNLGQLAGRALQAYAVAYLLFSLFPFDFLLSKAELVAKVQSDAWGWLFAEQGTGRGPVILIAKLTAEMLAVLPLGFILGRWNLARERPATQHAVLYGIVLGVAIETAQFFIFSGSSQGVSLLTRAIGMYGGARLWQDRISLHDLHLQPRSRKLALPLGLLYLLALVAVNGWFDHAWHGEAVASRTLAEARFLPFYYHYYTTEHAALISLVSVALMYAPIGVLAWLRWWSPAAALWVAALAATGIESSKLFLAHHPDPTNLLIGAIAAWSVSKLLQGLEQASVATRQAGLTVVTRPVIRIDEKASAGSAGHASRRACLALATILAVAAWIVIDFPFYPGLLALLLLCYAALLWFQPGLLWAAIPAAIPLLDLAPWSGRYYLDEFDFLVIVSLAVGYARVRPAPKGSCRDLPGLAVACLLALTFTVSTLYAVLPMALPDVNSFSSYYSPFNALRIARGALWALLLFALMHRFTAAGQDVRPVFAAGMGVGLAGTIAVVIWERMLFPGLLNFTDTYRVTGPFSQMHTGGADIEAYLTAALPFALLPMVQARSLAARLASGLLLLGASYAIMVTFSRAGYAGFALALIIACLLILPSRWPSAARNTARDPAPAPMQEAPASGPGALRSRVYRWAAAGLLLALAAAVAVPIYSGAFAQQRISAIGHDLAARRDHWADTLAMRDPGLITALLGMGVGRFPETHYWRSSEPRATSYRLESEHGNTFLRLGTGNPLYMEQFIRIAPGEEYTLQLDIRGPQAGKGVSVSLCEKLLLTSGLCIFKTADIAEGDGQWQSQQFRLSSGELGSGGWLARRPVKLSLANASQGRVDIDNVRLLAADGTQVSHNGDFEQGLDRWFFSVDQDLPWHVWSMPVAILFDQGWLGLVAMAGLIGLGMTRTSRRAWTGDVWAGAFLAALSGVLVITLLDTLIDAPRFLLLLLLLTWVGWAGESRSARGAP</sequence>
<feature type="transmembrane region" description="Helical" evidence="1">
    <location>
        <begin position="219"/>
        <end position="242"/>
    </location>
</feature>
<reference evidence="3 4" key="1">
    <citation type="journal article" date="2019" name="Microbiome">
        <title>Annotated bacterial chromosomes from frame-shift-corrected long-read metagenomic data.</title>
        <authorList>
            <person name="Arumugam K."/>
            <person name="Bagci C."/>
            <person name="Bessarab I."/>
            <person name="Beier S."/>
            <person name="Buchfink B."/>
            <person name="Gorska A."/>
            <person name="Qiu G."/>
            <person name="Huson D.H."/>
            <person name="Williams R.B.H."/>
        </authorList>
    </citation>
    <scope>NUCLEOTIDE SEQUENCE [LARGE SCALE GENOMIC DNA]</scope>
    <source>
        <strain evidence="3">SSA1</strain>
    </source>
</reference>
<feature type="transmembrane region" description="Helical" evidence="1">
    <location>
        <begin position="472"/>
        <end position="492"/>
    </location>
</feature>
<dbReference type="Proteomes" id="UP000509684">
    <property type="component" value="Chromosome"/>
</dbReference>
<feature type="transmembrane region" description="Helical" evidence="1">
    <location>
        <begin position="254"/>
        <end position="273"/>
    </location>
</feature>
<keyword evidence="1" id="KW-0472">Membrane</keyword>
<feature type="transmembrane region" description="Helical" evidence="1">
    <location>
        <begin position="70"/>
        <end position="90"/>
    </location>
</feature>
<evidence type="ECO:0000313" key="4">
    <source>
        <dbReference type="Proteomes" id="UP000509684"/>
    </source>
</evidence>
<feature type="transmembrane region" description="Helical" evidence="1">
    <location>
        <begin position="735"/>
        <end position="752"/>
    </location>
</feature>
<keyword evidence="1" id="KW-0812">Transmembrane</keyword>
<dbReference type="InterPro" id="IPR051533">
    <property type="entry name" value="WaaL-like"/>
</dbReference>
<feature type="transmembrane region" description="Helical" evidence="1">
    <location>
        <begin position="787"/>
        <end position="808"/>
    </location>
</feature>
<dbReference type="InterPro" id="IPR006976">
    <property type="entry name" value="VanZ-like"/>
</dbReference>
<feature type="domain" description="VanZ-like" evidence="2">
    <location>
        <begin position="42"/>
        <end position="147"/>
    </location>
</feature>
<name>A0A7D5SGP8_9PROT</name>
<feature type="transmembrane region" description="Helical" evidence="1">
    <location>
        <begin position="365"/>
        <end position="386"/>
    </location>
</feature>
<evidence type="ECO:0000259" key="2">
    <source>
        <dbReference type="Pfam" id="PF04892"/>
    </source>
</evidence>
<feature type="transmembrane region" description="Helical" evidence="1">
    <location>
        <begin position="611"/>
        <end position="629"/>
    </location>
</feature>
<feature type="transmembrane region" description="Helical" evidence="1">
    <location>
        <begin position="571"/>
        <end position="591"/>
    </location>
</feature>
<keyword evidence="1" id="KW-1133">Transmembrane helix</keyword>
<dbReference type="AlphaFoldDB" id="A0A7D5SGP8"/>
<feature type="transmembrane region" description="Helical" evidence="1">
    <location>
        <begin position="641"/>
        <end position="659"/>
    </location>
</feature>